<evidence type="ECO:0000313" key="3">
    <source>
        <dbReference type="EMBL" id="KAF9888609.1"/>
    </source>
</evidence>
<keyword evidence="1" id="KW-0472">Membrane</keyword>
<gene>
    <name evidence="3" type="ORF">FE257_008541</name>
</gene>
<dbReference type="PANTHER" id="PTHR12203">
    <property type="entry name" value="KDEL LYS-ASP-GLU-LEU CONTAINING - RELATED"/>
    <property type="match status" value="1"/>
</dbReference>
<reference evidence="3" key="1">
    <citation type="journal article" date="2019" name="Beilstein J. Org. Chem.">
        <title>Nanangenines: drimane sesquiterpenoids as the dominant metabolite cohort of a novel Australian fungus, Aspergillus nanangensis.</title>
        <authorList>
            <person name="Lacey H.J."/>
            <person name="Gilchrist C.L.M."/>
            <person name="Crombie A."/>
            <person name="Kalaitzis J.A."/>
            <person name="Vuong D."/>
            <person name="Rutledge P.J."/>
            <person name="Turner P."/>
            <person name="Pitt J.I."/>
            <person name="Lacey E."/>
            <person name="Chooi Y.H."/>
            <person name="Piggott A.M."/>
        </authorList>
    </citation>
    <scope>NUCLEOTIDE SEQUENCE</scope>
    <source>
        <strain evidence="3">MST-FP2251</strain>
    </source>
</reference>
<organism evidence="3 4">
    <name type="scientific">Aspergillus nanangensis</name>
    <dbReference type="NCBI Taxonomy" id="2582783"/>
    <lineage>
        <taxon>Eukaryota</taxon>
        <taxon>Fungi</taxon>
        <taxon>Dikarya</taxon>
        <taxon>Ascomycota</taxon>
        <taxon>Pezizomycotina</taxon>
        <taxon>Eurotiomycetes</taxon>
        <taxon>Eurotiomycetidae</taxon>
        <taxon>Eurotiales</taxon>
        <taxon>Aspergillaceae</taxon>
        <taxon>Aspergillus</taxon>
        <taxon>Aspergillus subgen. Circumdati</taxon>
    </lineage>
</organism>
<dbReference type="Pfam" id="PF05686">
    <property type="entry name" value="Glyco_transf_90"/>
    <property type="match status" value="1"/>
</dbReference>
<comment type="caution">
    <text evidence="3">The sequence shown here is derived from an EMBL/GenBank/DDBJ whole genome shotgun (WGS) entry which is preliminary data.</text>
</comment>
<proteinExistence type="predicted"/>
<feature type="transmembrane region" description="Helical" evidence="1">
    <location>
        <begin position="20"/>
        <end position="41"/>
    </location>
</feature>
<evidence type="ECO:0000256" key="1">
    <source>
        <dbReference type="SAM" id="Phobius"/>
    </source>
</evidence>
<protein>
    <recommendedName>
        <fullName evidence="2">Glycosyl transferase CAP10 domain-containing protein</fullName>
    </recommendedName>
</protein>
<dbReference type="Proteomes" id="UP001194746">
    <property type="component" value="Unassembled WGS sequence"/>
</dbReference>
<dbReference type="AlphaFoldDB" id="A0AAD4CL89"/>
<reference evidence="3" key="2">
    <citation type="submission" date="2020-02" db="EMBL/GenBank/DDBJ databases">
        <authorList>
            <person name="Gilchrist C.L.M."/>
            <person name="Chooi Y.-H."/>
        </authorList>
    </citation>
    <scope>NUCLEOTIDE SEQUENCE</scope>
    <source>
        <strain evidence="3">MST-FP2251</strain>
    </source>
</reference>
<dbReference type="InterPro" id="IPR051091">
    <property type="entry name" value="O-Glucosyltr/Glycosyltrsf_90"/>
</dbReference>
<dbReference type="PANTHER" id="PTHR12203:SF22">
    <property type="entry name" value="CAPSULE ASSOCIATED PROTEIN"/>
    <property type="match status" value="1"/>
</dbReference>
<evidence type="ECO:0000313" key="4">
    <source>
        <dbReference type="Proteomes" id="UP001194746"/>
    </source>
</evidence>
<name>A0AAD4CL89_ASPNN</name>
<keyword evidence="1" id="KW-0812">Transmembrane</keyword>
<keyword evidence="1" id="KW-1133">Transmembrane helix</keyword>
<dbReference type="EMBL" id="VCAU01000045">
    <property type="protein sequence ID" value="KAF9888609.1"/>
    <property type="molecule type" value="Genomic_DNA"/>
</dbReference>
<accession>A0AAD4CL89</accession>
<keyword evidence="4" id="KW-1185">Reference proteome</keyword>
<sequence>MITTLLRPLRMGPIRTSTRFSYLTFAALAVLLFTGASLYLFPTSFTSEHRPSTWGVLHEAPGDHPIDNLVADANTQWRSLLAQESHDIHAASARYRQLRGRHPPPGFDQWFEFARANDAVLVEEFFDQIYHDLSPYWGLEPGELRKQASGQSPRIYVRNHNATAVGRAGPHWEDSWLEMIQGVAKYLPDVDVPLNGMDEPRVIAPWETITEYVQRDYASREMGNASEVVGEYMTLVDPKVEAPEVFKGPFGNQGVWNMARAGCPGDSPSRDSDMPAPMDFASPPGEFENYRRMSEEGYVKNWTLAKDPCYRPELQALHGSFIEPITVATSTELIPLFGGSKLPINNGILIPPAMYWADDPLYSGGPDHGEDWSKKKDVFFWRGLASGGRNRAETWTGFQRHRFVSMINSTQVALALANDSHAVNFRLPDSEYYRLESARAGQLPEFLNRSSDVAFTGLACHPNTHEPFCDYTDAYFKTQPLMPMSEMYPYKYLPDIDGNSFSGRYRAFLLSTSLPIKATLYNEWHDSRIIPWAHFVPMDTTYMDLYGIMEYFLGFNGQGGHDAMAKKIALDGKSWAEKVLRKEDMQIYVYRLLLEYARISDDRRDGLGYVGDL</sequence>
<dbReference type="InterPro" id="IPR006598">
    <property type="entry name" value="CAP10"/>
</dbReference>
<dbReference type="SMART" id="SM00672">
    <property type="entry name" value="CAP10"/>
    <property type="match status" value="1"/>
</dbReference>
<evidence type="ECO:0000259" key="2">
    <source>
        <dbReference type="SMART" id="SM00672"/>
    </source>
</evidence>
<feature type="domain" description="Glycosyl transferase CAP10" evidence="2">
    <location>
        <begin position="304"/>
        <end position="603"/>
    </location>
</feature>